<proteinExistence type="predicted"/>
<keyword evidence="2" id="KW-1185">Reference proteome</keyword>
<gene>
    <name evidence="1" type="ORF">AN396_02740</name>
</gene>
<evidence type="ECO:0000313" key="2">
    <source>
        <dbReference type="Proteomes" id="UP000188605"/>
    </source>
</evidence>
<protein>
    <submittedName>
        <fullName evidence="1">Uncharacterized protein</fullName>
    </submittedName>
</protein>
<comment type="caution">
    <text evidence="1">The sequence shown here is derived from an EMBL/GenBank/DDBJ whole genome shotgun (WGS) entry which is preliminary data.</text>
</comment>
<sequence length="644" mass="73898">MKPIEQKMFMQYKSLSDLKANDDNTMVGWIVTQTDAENNTYKKSLHLYDDKEIREFNKPVDSFIFDGEYILSKKASKFETKFTRFSIDGEIVKEFTLPLMVLGIRRLQKSHTYLLIAKVDITCDNYYMLDEDKQTEFRNKAEEESGFHILDEYPYYFNAVGYVNNTRKSLFIYNEQTGEIKRITPATMDVDQLDVNRNEILYAGKDYFAEDKEFTAQVYVYEIENDETQTLYSKNDLRVTHIFYKDGIRHVGGTKGLRHGYTEHPIFYKISGPDTLVEVADLELGIGNTIGSDTRHGSLSNYVNYKGKPYFIATQNTTAIAYTFEGNSLIPVIKIDGSTDTLAFLNGKMITIGMYNMRLQEIYSVSNNVPSRISNFNEWVQQYYFVSKPIANTISQQDYDVEGFILPPINYDANKTYPLVLSIHGGPKAAYGPVFSHEMQRWSAMGCFVAYCNPKGSDGKGNFFTNIRGGVYGSVPFDDIMKFTDSVLDKYPQIDKNRMTVTGGSYGGYMTNYFITHTNRFACAISYCSISNWISMALSSDCGIDFPIKMKLDMNNYFDDLWELSPLKYVNNVTTPTLFVHGVQDYRCPIAEGLQMFTAMKLLGVDSRMLALEGENHELSRHGKPTSKLKRFEETENWITKYCF</sequence>
<reference evidence="1" key="1">
    <citation type="submission" date="2016-08" db="EMBL/GenBank/DDBJ databases">
        <authorList>
            <person name="Ngugi D.K."/>
            <person name="Miyake S."/>
            <person name="Stingl U."/>
        </authorList>
    </citation>
    <scope>NUCLEOTIDE SEQUENCE</scope>
    <source>
        <strain evidence="1">SCG-B11WGA-EpuloA1</strain>
    </source>
</reference>
<evidence type="ECO:0000313" key="1">
    <source>
        <dbReference type="EMBL" id="ONI41934.1"/>
    </source>
</evidence>
<dbReference type="Proteomes" id="UP000188605">
    <property type="component" value="Unassembled WGS sequence"/>
</dbReference>
<name>A0ACC8XFD9_9FIRM</name>
<dbReference type="EMBL" id="LJDB01000025">
    <property type="protein sequence ID" value="ONI41934.1"/>
    <property type="molecule type" value="Genomic_DNA"/>
</dbReference>
<accession>A0ACC8XFD9</accession>
<organism evidence="1 2">
    <name type="scientific">Candidatus Epulonipiscium fishelsonii</name>
    <dbReference type="NCBI Taxonomy" id="77094"/>
    <lineage>
        <taxon>Bacteria</taxon>
        <taxon>Bacillati</taxon>
        <taxon>Bacillota</taxon>
        <taxon>Clostridia</taxon>
        <taxon>Lachnospirales</taxon>
        <taxon>Lachnospiraceae</taxon>
        <taxon>Candidatus Epulonipiscium</taxon>
    </lineage>
</organism>